<proteinExistence type="predicted"/>
<dbReference type="InterPro" id="IPR008670">
    <property type="entry name" value="CoA_reduct_LuxC"/>
</dbReference>
<comment type="caution">
    <text evidence="2">The sequence shown here is derived from an EMBL/GenBank/DDBJ whole genome shotgun (WGS) entry which is preliminary data.</text>
</comment>
<evidence type="ECO:0000256" key="1">
    <source>
        <dbReference type="ARBA" id="ARBA00022857"/>
    </source>
</evidence>
<dbReference type="GO" id="GO:0008218">
    <property type="term" value="P:bioluminescence"/>
    <property type="evidence" value="ECO:0007669"/>
    <property type="project" value="InterPro"/>
</dbReference>
<reference evidence="2" key="1">
    <citation type="submission" date="2019-08" db="EMBL/GenBank/DDBJ databases">
        <authorList>
            <person name="Kucharzyk K."/>
            <person name="Murdoch R.W."/>
            <person name="Higgins S."/>
            <person name="Loffler F."/>
        </authorList>
    </citation>
    <scope>NUCLEOTIDE SEQUENCE</scope>
</reference>
<dbReference type="EMBL" id="VSSQ01068002">
    <property type="protein sequence ID" value="MPN20291.1"/>
    <property type="molecule type" value="Genomic_DNA"/>
</dbReference>
<evidence type="ECO:0000313" key="2">
    <source>
        <dbReference type="EMBL" id="MPN20291.1"/>
    </source>
</evidence>
<name>A0A645G0F0_9ZZZZ</name>
<protein>
    <recommendedName>
        <fullName evidence="3">Acyl-CoA reductase (LuxC)</fullName>
    </recommendedName>
</protein>
<evidence type="ECO:0008006" key="3">
    <source>
        <dbReference type="Google" id="ProtNLM"/>
    </source>
</evidence>
<sequence length="199" mass="22706">MDREAVESIELEKYLEKLAIDIITFNQKACSSPHVVFIEKGSVSLDEVGNRFAKVFDKVSRKYPLKHIDQGAAAKIINKRAEYGLSLDKMLYNSKCFNYTILVNNSINLEEPIGYRTVFLKEVPDVFEIKDLITPKVQTVGIAFNDKSKALSFTEEITRRGADRVIALGSMNIYDYPWDGMIVMHELLRWCSLSLSEDL</sequence>
<organism evidence="2">
    <name type="scientific">bioreactor metagenome</name>
    <dbReference type="NCBI Taxonomy" id="1076179"/>
    <lineage>
        <taxon>unclassified sequences</taxon>
        <taxon>metagenomes</taxon>
        <taxon>ecological metagenomes</taxon>
    </lineage>
</organism>
<dbReference type="AlphaFoldDB" id="A0A645G0F0"/>
<dbReference type="Pfam" id="PF05893">
    <property type="entry name" value="LuxC"/>
    <property type="match status" value="1"/>
</dbReference>
<dbReference type="GO" id="GO:0003995">
    <property type="term" value="F:acyl-CoA dehydrogenase activity"/>
    <property type="evidence" value="ECO:0007669"/>
    <property type="project" value="InterPro"/>
</dbReference>
<keyword evidence="1" id="KW-0521">NADP</keyword>
<accession>A0A645G0F0</accession>
<gene>
    <name evidence="2" type="ORF">SDC9_167669</name>
</gene>